<evidence type="ECO:0000256" key="1">
    <source>
        <dbReference type="SAM" id="Phobius"/>
    </source>
</evidence>
<dbReference type="AlphaFoldDB" id="A0A0F8WK04"/>
<keyword evidence="1" id="KW-1133">Transmembrane helix</keyword>
<sequence>MDYLIGHWWQLTLISLMAVCVVYLVLLTVTTNRLRREIEWSNVTNTPRDGFPQQMEACWEDVGKRGRFLTDLGGMSIKMREQMLELILEANNKPIPAEPAAGSYNDVLADLDRWLTMQEQEKDDHFMLVRKHEG</sequence>
<keyword evidence="1" id="KW-0472">Membrane</keyword>
<evidence type="ECO:0000313" key="2">
    <source>
        <dbReference type="EMBL" id="KKK48550.1"/>
    </source>
</evidence>
<accession>A0A0F8WK04</accession>
<proteinExistence type="predicted"/>
<comment type="caution">
    <text evidence="2">The sequence shown here is derived from an EMBL/GenBank/DDBJ whole genome shotgun (WGS) entry which is preliminary data.</text>
</comment>
<dbReference type="EMBL" id="LAZR01069009">
    <property type="protein sequence ID" value="KKK48550.1"/>
    <property type="molecule type" value="Genomic_DNA"/>
</dbReference>
<gene>
    <name evidence="2" type="ORF">LCGC14_3144010</name>
</gene>
<feature type="transmembrane region" description="Helical" evidence="1">
    <location>
        <begin position="6"/>
        <end position="26"/>
    </location>
</feature>
<keyword evidence="1" id="KW-0812">Transmembrane</keyword>
<reference evidence="2" key="1">
    <citation type="journal article" date="2015" name="Nature">
        <title>Complex archaea that bridge the gap between prokaryotes and eukaryotes.</title>
        <authorList>
            <person name="Spang A."/>
            <person name="Saw J.H."/>
            <person name="Jorgensen S.L."/>
            <person name="Zaremba-Niedzwiedzka K."/>
            <person name="Martijn J."/>
            <person name="Lind A.E."/>
            <person name="van Eijk R."/>
            <person name="Schleper C."/>
            <person name="Guy L."/>
            <person name="Ettema T.J."/>
        </authorList>
    </citation>
    <scope>NUCLEOTIDE SEQUENCE</scope>
</reference>
<organism evidence="2">
    <name type="scientific">marine sediment metagenome</name>
    <dbReference type="NCBI Taxonomy" id="412755"/>
    <lineage>
        <taxon>unclassified sequences</taxon>
        <taxon>metagenomes</taxon>
        <taxon>ecological metagenomes</taxon>
    </lineage>
</organism>
<name>A0A0F8WK04_9ZZZZ</name>
<protein>
    <submittedName>
        <fullName evidence="2">Uncharacterized protein</fullName>
    </submittedName>
</protein>